<dbReference type="SUPFAM" id="SSF54637">
    <property type="entry name" value="Thioesterase/thiol ester dehydrase-isomerase"/>
    <property type="match status" value="2"/>
</dbReference>
<keyword evidence="2 5" id="KW-0378">Hydrolase</keyword>
<evidence type="ECO:0000313" key="6">
    <source>
        <dbReference type="Proteomes" id="UP000838100"/>
    </source>
</evidence>
<dbReference type="InterPro" id="IPR025652">
    <property type="entry name" value="TesB_C"/>
</dbReference>
<comment type="similarity">
    <text evidence="1">Belongs to the C/M/P thioester hydrolase family.</text>
</comment>
<dbReference type="CDD" id="cd03445">
    <property type="entry name" value="Thioesterase_II_repeat2"/>
    <property type="match status" value="1"/>
</dbReference>
<reference evidence="5" key="1">
    <citation type="submission" date="2021-12" db="EMBL/GenBank/DDBJ databases">
        <authorList>
            <person name="Rodrigo-Torres L."/>
            <person name="Arahal R. D."/>
            <person name="Lucena T."/>
        </authorList>
    </citation>
    <scope>NUCLEOTIDE SEQUENCE</scope>
    <source>
        <strain evidence="5">CECT 8267</strain>
    </source>
</reference>
<dbReference type="PANTHER" id="PTHR11066:SF34">
    <property type="entry name" value="ACYL-COENZYME A THIOESTERASE 8"/>
    <property type="match status" value="1"/>
</dbReference>
<evidence type="ECO:0000313" key="5">
    <source>
        <dbReference type="EMBL" id="CAH0993392.1"/>
    </source>
</evidence>
<gene>
    <name evidence="5" type="primary">tesB_2</name>
    <name evidence="5" type="ORF">SIN8267_03541</name>
</gene>
<sequence length="284" mass="31925">MATPALTLLLDHLTLQKLNHNCYASRGNNGSLGRLYGGEILAQSLSAADNTIERPFIAHSLHAHFLHLGSADSPLEYQIERLRDGRSFATRRVNAVQAGRMIFTATVSYHIPQPGFEHQDTVDINAYPKPESLVSEAERYRAFLPESMHNLYGWPIDFRQTQAVDLLNPAVAERQHAVWIKSQAELPDDQNLHRQLLTYCSDNPLLLTALRPHGKTNWSDGMQVASLDHAIWFHAEFRLDEWLLFTLDSPRASASRGLATGHIYNQQGCLVASVIQEGVMRKKP</sequence>
<feature type="domain" description="Acyl-CoA thioesterase 2 C-terminal" evidence="3">
    <location>
        <begin position="168"/>
        <end position="279"/>
    </location>
</feature>
<dbReference type="GO" id="GO:0016787">
    <property type="term" value="F:hydrolase activity"/>
    <property type="evidence" value="ECO:0007669"/>
    <property type="project" value="UniProtKB-KW"/>
</dbReference>
<name>A0ABM9AJI0_9GAMM</name>
<protein>
    <submittedName>
        <fullName evidence="5">Acyl-CoA thioesterase 2</fullName>
        <ecNumber evidence="5">3.1.2.-</ecNumber>
    </submittedName>
</protein>
<dbReference type="PANTHER" id="PTHR11066">
    <property type="entry name" value="ACYL-COA THIOESTERASE"/>
    <property type="match status" value="1"/>
</dbReference>
<dbReference type="Pfam" id="PF02551">
    <property type="entry name" value="Acyl_CoA_thio"/>
    <property type="match status" value="1"/>
</dbReference>
<dbReference type="InterPro" id="IPR049449">
    <property type="entry name" value="TesB_ACOT8-like_N"/>
</dbReference>
<dbReference type="EMBL" id="CAKLPX010000008">
    <property type="protein sequence ID" value="CAH0993392.1"/>
    <property type="molecule type" value="Genomic_DNA"/>
</dbReference>
<proteinExistence type="inferred from homology"/>
<keyword evidence="6" id="KW-1185">Reference proteome</keyword>
<evidence type="ECO:0000256" key="2">
    <source>
        <dbReference type="ARBA" id="ARBA00022801"/>
    </source>
</evidence>
<feature type="domain" description="Acyl-CoA thioesterase-like N-terminal HotDog" evidence="4">
    <location>
        <begin position="31"/>
        <end position="109"/>
    </location>
</feature>
<comment type="caution">
    <text evidence="5">The sequence shown here is derived from an EMBL/GenBank/DDBJ whole genome shotgun (WGS) entry which is preliminary data.</text>
</comment>
<dbReference type="Proteomes" id="UP000838100">
    <property type="component" value="Unassembled WGS sequence"/>
</dbReference>
<dbReference type="Gene3D" id="2.40.160.210">
    <property type="entry name" value="Acyl-CoA thioesterase, double hotdog domain"/>
    <property type="match status" value="1"/>
</dbReference>
<evidence type="ECO:0000259" key="4">
    <source>
        <dbReference type="Pfam" id="PF13622"/>
    </source>
</evidence>
<dbReference type="InterPro" id="IPR029069">
    <property type="entry name" value="HotDog_dom_sf"/>
</dbReference>
<dbReference type="Pfam" id="PF13622">
    <property type="entry name" value="4HBT_3"/>
    <property type="match status" value="1"/>
</dbReference>
<evidence type="ECO:0000259" key="3">
    <source>
        <dbReference type="Pfam" id="PF02551"/>
    </source>
</evidence>
<dbReference type="CDD" id="cd03444">
    <property type="entry name" value="Thioesterase_II_repeat1"/>
    <property type="match status" value="1"/>
</dbReference>
<dbReference type="InterPro" id="IPR003703">
    <property type="entry name" value="Acyl_CoA_thio"/>
</dbReference>
<accession>A0ABM9AJI0</accession>
<dbReference type="RefSeq" id="WP_237446072.1">
    <property type="nucleotide sequence ID" value="NZ_CAKLPX010000008.1"/>
</dbReference>
<organism evidence="5 6">
    <name type="scientific">Sinobacterium norvegicum</name>
    <dbReference type="NCBI Taxonomy" id="1641715"/>
    <lineage>
        <taxon>Bacteria</taxon>
        <taxon>Pseudomonadati</taxon>
        <taxon>Pseudomonadota</taxon>
        <taxon>Gammaproteobacteria</taxon>
        <taxon>Cellvibrionales</taxon>
        <taxon>Spongiibacteraceae</taxon>
        <taxon>Sinobacterium</taxon>
    </lineage>
</organism>
<dbReference type="InterPro" id="IPR042171">
    <property type="entry name" value="Acyl-CoA_hotdog"/>
</dbReference>
<dbReference type="EC" id="3.1.2.-" evidence="5"/>
<evidence type="ECO:0000256" key="1">
    <source>
        <dbReference type="ARBA" id="ARBA00006538"/>
    </source>
</evidence>